<dbReference type="SUPFAM" id="SSF64182">
    <property type="entry name" value="DHH phosphoesterases"/>
    <property type="match status" value="1"/>
</dbReference>
<dbReference type="InterPro" id="IPR038763">
    <property type="entry name" value="DHH_sf"/>
</dbReference>
<name>A0AA96EMC8_9VIRU</name>
<proteinExistence type="predicted"/>
<protein>
    <submittedName>
        <fullName evidence="1">Phosphohydrolase</fullName>
    </submittedName>
</protein>
<sequence length="393" mass="45261">MQKIVACFHGGCSDGISCAWVLSKVWPNAEFYGIRPVETELGHIDFEDALVFFLDVCPSNFPEDAKHIFVYDHHVTNKKLAETCTNENITIIFDTERCGCLITWDQFFPDRKRPWFLEYIDDRDRWQWKLPESKEINEAMYSQGWMERLDELEVQTPEDLASVGRELLLEKERKIQEAISTAVPAKLCGYSIWLCSQESCWKIRSEVGNRLCSMPFENGEMPAFSAVCHKDSETQEYWISLRGTNSSPCLATLSEKFGGGGHPKASGFTIKNSEEFSQIILQNYFIDIFFLRETENMGLEGQVFKNIANGRKPVYVVVKEVNEGNAKIVPLPFFIKRHNKDTWAFGPDWDMVQKTLAEETKFLWVNIKGKVLESNGNFLYLCSEEDEVDIVKE</sequence>
<dbReference type="EMBL" id="OR343189">
    <property type="protein sequence ID" value="WNL50110.1"/>
    <property type="molecule type" value="Genomic_DNA"/>
</dbReference>
<gene>
    <name evidence="1" type="ORF">MarDSR_071</name>
</gene>
<dbReference type="PANTHER" id="PTHR46922">
    <property type="entry name" value="DHHA1 DOMAIN PROTEIN"/>
    <property type="match status" value="1"/>
</dbReference>
<dbReference type="PANTHER" id="PTHR46922:SF4">
    <property type="entry name" value="DHHA1 DOMAIN PROTEIN"/>
    <property type="match status" value="1"/>
</dbReference>
<dbReference type="Gene3D" id="3.10.310.30">
    <property type="match status" value="1"/>
</dbReference>
<reference evidence="1" key="1">
    <citation type="submission" date="2023-07" db="EMBL/GenBank/DDBJ databases">
        <authorList>
            <person name="Xia Y."/>
        </authorList>
    </citation>
    <scope>NUCLEOTIDE SEQUENCE</scope>
    <source>
        <strain evidence="1">E</strain>
    </source>
</reference>
<evidence type="ECO:0000313" key="1">
    <source>
        <dbReference type="EMBL" id="WNL50110.1"/>
    </source>
</evidence>
<organism evidence="1">
    <name type="scientific">Marseillevirus sp</name>
    <dbReference type="NCBI Taxonomy" id="2809551"/>
    <lineage>
        <taxon>Viruses</taxon>
        <taxon>Varidnaviria</taxon>
        <taxon>Bamfordvirae</taxon>
        <taxon>Nucleocytoviricota</taxon>
        <taxon>Megaviricetes</taxon>
        <taxon>Pimascovirales</taxon>
        <taxon>Pimascovirales incertae sedis</taxon>
        <taxon>Marseilleviridae</taxon>
        <taxon>Marseillevirus</taxon>
    </lineage>
</organism>
<accession>A0AA96EMC8</accession>